<keyword evidence="7" id="KW-0472">Membrane</keyword>
<protein>
    <submittedName>
        <fullName evidence="11">Methyl-accepting chemotaxis protein</fullName>
    </submittedName>
</protein>
<sequence>MLIRHKLYGLSALSVIALSLVLLASWWTWRQLDRLSSASELTRELSNELLRVQHHEKDFLMRLTDEDAEALRTEASAFDADVEQLAGLLQQEGMSVAPLETLQEAMAQYLEQFGQFFTQYKTIGFDPKSGLYGSLRDAVHQAEDEVRATARDDLLAGILQLRRDEKDFMLRSKTKYQDKFKADYAKLIARPDLDQAMTEALERYRKDFLALVEAQIHVGLDADQGLRAALKTQAQAVQDQVEAIRTELAAALRAAKQGAAWKLLLFVAFVTALVASLTILIARGLNRSIGQAVDVIQHISSEHDLSLRLGLEGNDELARMGGDLDAMLDSVALVIEQCKRTVADLGEASAQLSTNAEQTSTGGRQQLSEADQLATAMTEMVATVEEIARNTEMAAERTRQATRNAQQGRAQVSETIDRIDALANRLAGSTQAADELVQSSTTIGSVLDVIRGIAEQTNLLALNAAIEAARAGDQGRGFAVVAGEVRTLAMRTRTATEEIGDTITQLQEKTGNIVSLIEDCREEGLAGSSQAKEAGDCLESITDDVTSVQDMSTQIATAIEEQTHVATEINRNVVAIRDVAQQTASAAESNATASTQVAQNAESLAEAISRFRC</sequence>
<keyword evidence="2" id="KW-1003">Cell membrane</keyword>
<dbReference type="Pfam" id="PF00672">
    <property type="entry name" value="HAMP"/>
    <property type="match status" value="1"/>
</dbReference>
<keyword evidence="6" id="KW-0175">Coiled coil</keyword>
<comment type="similarity">
    <text evidence="4">Belongs to the methyl-accepting chemotaxis (MCP) protein family.</text>
</comment>
<keyword evidence="7" id="KW-0812">Transmembrane</keyword>
<evidence type="ECO:0000256" key="5">
    <source>
        <dbReference type="PROSITE-ProRule" id="PRU00284"/>
    </source>
</evidence>
<keyword evidence="7" id="KW-1133">Transmembrane helix</keyword>
<dbReference type="PRINTS" id="PR00260">
    <property type="entry name" value="CHEMTRNSDUCR"/>
</dbReference>
<evidence type="ECO:0000259" key="8">
    <source>
        <dbReference type="PROSITE" id="PS50111"/>
    </source>
</evidence>
<dbReference type="PANTHER" id="PTHR32089">
    <property type="entry name" value="METHYL-ACCEPTING CHEMOTAXIS PROTEIN MCPB"/>
    <property type="match status" value="1"/>
</dbReference>
<feature type="domain" description="Methyl-accepting transducer" evidence="8">
    <location>
        <begin position="341"/>
        <end position="577"/>
    </location>
</feature>
<evidence type="ECO:0000259" key="10">
    <source>
        <dbReference type="PROSITE" id="PS50885"/>
    </source>
</evidence>
<dbReference type="PROSITE" id="PS50111">
    <property type="entry name" value="CHEMOTAXIS_TRANSDUC_2"/>
    <property type="match status" value="1"/>
</dbReference>
<evidence type="ECO:0000256" key="6">
    <source>
        <dbReference type="SAM" id="Coils"/>
    </source>
</evidence>
<keyword evidence="12" id="KW-1185">Reference proteome</keyword>
<comment type="caution">
    <text evidence="11">The sequence shown here is derived from an EMBL/GenBank/DDBJ whole genome shotgun (WGS) entry which is preliminary data.</text>
</comment>
<dbReference type="SMART" id="SM01358">
    <property type="entry name" value="HBM"/>
    <property type="match status" value="1"/>
</dbReference>
<feature type="transmembrane region" description="Helical" evidence="7">
    <location>
        <begin position="7"/>
        <end position="29"/>
    </location>
</feature>
<evidence type="ECO:0000313" key="11">
    <source>
        <dbReference type="EMBL" id="NEV61900.1"/>
    </source>
</evidence>
<dbReference type="GO" id="GO:0006935">
    <property type="term" value="P:chemotaxis"/>
    <property type="evidence" value="ECO:0007669"/>
    <property type="project" value="InterPro"/>
</dbReference>
<dbReference type="PROSITE" id="PS50192">
    <property type="entry name" value="T_SNARE"/>
    <property type="match status" value="1"/>
</dbReference>
<dbReference type="CDD" id="cd11386">
    <property type="entry name" value="MCP_signal"/>
    <property type="match status" value="1"/>
</dbReference>
<feature type="domain" description="T-SNARE coiled-coil homology" evidence="9">
    <location>
        <begin position="528"/>
        <end position="573"/>
    </location>
</feature>
<dbReference type="EMBL" id="JAAIJQ010000019">
    <property type="protein sequence ID" value="NEV61900.1"/>
    <property type="molecule type" value="Genomic_DNA"/>
</dbReference>
<accession>A0A6M0JWL6</accession>
<evidence type="ECO:0000313" key="12">
    <source>
        <dbReference type="Proteomes" id="UP000483379"/>
    </source>
</evidence>
<dbReference type="GO" id="GO:0007165">
    <property type="term" value="P:signal transduction"/>
    <property type="evidence" value="ECO:0007669"/>
    <property type="project" value="UniProtKB-KW"/>
</dbReference>
<dbReference type="SUPFAM" id="SSF58104">
    <property type="entry name" value="Methyl-accepting chemotaxis protein (MCP) signaling domain"/>
    <property type="match status" value="1"/>
</dbReference>
<dbReference type="InterPro" id="IPR032255">
    <property type="entry name" value="HBM"/>
</dbReference>
<evidence type="ECO:0000256" key="3">
    <source>
        <dbReference type="ARBA" id="ARBA00023224"/>
    </source>
</evidence>
<dbReference type="Proteomes" id="UP000483379">
    <property type="component" value="Unassembled WGS sequence"/>
</dbReference>
<evidence type="ECO:0000256" key="1">
    <source>
        <dbReference type="ARBA" id="ARBA00004429"/>
    </source>
</evidence>
<evidence type="ECO:0000256" key="4">
    <source>
        <dbReference type="ARBA" id="ARBA00029447"/>
    </source>
</evidence>
<dbReference type="FunFam" id="1.10.287.950:FF:000001">
    <property type="entry name" value="Methyl-accepting chemotaxis sensory transducer"/>
    <property type="match status" value="1"/>
</dbReference>
<feature type="coiled-coil region" evidence="6">
    <location>
        <begin position="227"/>
        <end position="254"/>
    </location>
</feature>
<evidence type="ECO:0000256" key="7">
    <source>
        <dbReference type="SAM" id="Phobius"/>
    </source>
</evidence>
<dbReference type="InterPro" id="IPR004089">
    <property type="entry name" value="MCPsignal_dom"/>
</dbReference>
<keyword evidence="3 5" id="KW-0807">Transducer</keyword>
<dbReference type="SMART" id="SM00304">
    <property type="entry name" value="HAMP"/>
    <property type="match status" value="1"/>
</dbReference>
<proteinExistence type="inferred from homology"/>
<gene>
    <name evidence="11" type="ORF">G3446_08345</name>
</gene>
<dbReference type="PROSITE" id="PS50885">
    <property type="entry name" value="HAMP"/>
    <property type="match status" value="1"/>
</dbReference>
<evidence type="ECO:0000256" key="2">
    <source>
        <dbReference type="ARBA" id="ARBA00022519"/>
    </source>
</evidence>
<comment type="subcellular location">
    <subcellularLocation>
        <location evidence="1">Cell inner membrane</location>
        <topology evidence="1">Multi-pass membrane protein</topology>
    </subcellularLocation>
</comment>
<organism evidence="11 12">
    <name type="scientific">Thiorhodococcus minor</name>
    <dbReference type="NCBI Taxonomy" id="57489"/>
    <lineage>
        <taxon>Bacteria</taxon>
        <taxon>Pseudomonadati</taxon>
        <taxon>Pseudomonadota</taxon>
        <taxon>Gammaproteobacteria</taxon>
        <taxon>Chromatiales</taxon>
        <taxon>Chromatiaceae</taxon>
        <taxon>Thiorhodococcus</taxon>
    </lineage>
</organism>
<dbReference type="GO" id="GO:0005886">
    <property type="term" value="C:plasma membrane"/>
    <property type="evidence" value="ECO:0007669"/>
    <property type="project" value="UniProtKB-SubCell"/>
</dbReference>
<dbReference type="SMART" id="SM00283">
    <property type="entry name" value="MA"/>
    <property type="match status" value="1"/>
</dbReference>
<evidence type="ECO:0000259" key="9">
    <source>
        <dbReference type="PROSITE" id="PS50192"/>
    </source>
</evidence>
<keyword evidence="2" id="KW-0997">Cell inner membrane</keyword>
<dbReference type="Pfam" id="PF00015">
    <property type="entry name" value="MCPsignal"/>
    <property type="match status" value="1"/>
</dbReference>
<dbReference type="GO" id="GO:0004888">
    <property type="term" value="F:transmembrane signaling receptor activity"/>
    <property type="evidence" value="ECO:0007669"/>
    <property type="project" value="InterPro"/>
</dbReference>
<dbReference type="InterPro" id="IPR000727">
    <property type="entry name" value="T_SNARE_dom"/>
</dbReference>
<dbReference type="RefSeq" id="WP_164452376.1">
    <property type="nucleotide sequence ID" value="NZ_JAAIJQ010000019.1"/>
</dbReference>
<dbReference type="InterPro" id="IPR004090">
    <property type="entry name" value="Chemotax_Me-accpt_rcpt"/>
</dbReference>
<dbReference type="InterPro" id="IPR003660">
    <property type="entry name" value="HAMP_dom"/>
</dbReference>
<dbReference type="Gene3D" id="1.10.287.950">
    <property type="entry name" value="Methyl-accepting chemotaxis protein"/>
    <property type="match status" value="1"/>
</dbReference>
<reference evidence="11 12" key="1">
    <citation type="submission" date="2020-02" db="EMBL/GenBank/DDBJ databases">
        <title>Genome sequences of Thiorhodococcus mannitoliphagus and Thiorhodococcus minor, purple sulfur photosynthetic bacteria in the gammaproteobacterial family, Chromatiaceae.</title>
        <authorList>
            <person name="Aviles F.A."/>
            <person name="Meyer T.E."/>
            <person name="Kyndt J.A."/>
        </authorList>
    </citation>
    <scope>NUCLEOTIDE SEQUENCE [LARGE SCALE GENOMIC DNA]</scope>
    <source>
        <strain evidence="11 12">DSM 11518</strain>
    </source>
</reference>
<name>A0A6M0JWL6_9GAMM</name>
<feature type="domain" description="HAMP" evidence="10">
    <location>
        <begin position="283"/>
        <end position="336"/>
    </location>
</feature>
<dbReference type="PANTHER" id="PTHR32089:SF120">
    <property type="entry name" value="METHYL-ACCEPTING CHEMOTAXIS PROTEIN TLPQ"/>
    <property type="match status" value="1"/>
</dbReference>
<dbReference type="AlphaFoldDB" id="A0A6M0JWL6"/>